<dbReference type="Proteomes" id="UP000188354">
    <property type="component" value="Chromosome LG18"/>
</dbReference>
<protein>
    <submittedName>
        <fullName evidence="1">Uncharacterized protein</fullName>
    </submittedName>
</protein>
<dbReference type="Gramene" id="OIV92809">
    <property type="protein sequence ID" value="OIV92809"/>
    <property type="gene ID" value="TanjilG_00943"/>
</dbReference>
<accession>A0A4P1QQX9</accession>
<proteinExistence type="predicted"/>
<dbReference type="AlphaFoldDB" id="A0A4P1QQX9"/>
<dbReference type="EMBL" id="CM007378">
    <property type="protein sequence ID" value="OIV92809.1"/>
    <property type="molecule type" value="Genomic_DNA"/>
</dbReference>
<name>A0A4P1QQX9_LUPAN</name>
<sequence>MSDTCWKGQPQTPEEISWIPTLIVPKKLNTILQIQLRYQMSANISEKQITLRIKANILQQKTKPHST</sequence>
<evidence type="ECO:0000313" key="2">
    <source>
        <dbReference type="Proteomes" id="UP000188354"/>
    </source>
</evidence>
<evidence type="ECO:0000313" key="1">
    <source>
        <dbReference type="EMBL" id="OIV92809.1"/>
    </source>
</evidence>
<organism evidence="1 2">
    <name type="scientific">Lupinus angustifolius</name>
    <name type="common">Narrow-leaved blue lupine</name>
    <dbReference type="NCBI Taxonomy" id="3871"/>
    <lineage>
        <taxon>Eukaryota</taxon>
        <taxon>Viridiplantae</taxon>
        <taxon>Streptophyta</taxon>
        <taxon>Embryophyta</taxon>
        <taxon>Tracheophyta</taxon>
        <taxon>Spermatophyta</taxon>
        <taxon>Magnoliopsida</taxon>
        <taxon>eudicotyledons</taxon>
        <taxon>Gunneridae</taxon>
        <taxon>Pentapetalae</taxon>
        <taxon>rosids</taxon>
        <taxon>fabids</taxon>
        <taxon>Fabales</taxon>
        <taxon>Fabaceae</taxon>
        <taxon>Papilionoideae</taxon>
        <taxon>50 kb inversion clade</taxon>
        <taxon>genistoids sensu lato</taxon>
        <taxon>core genistoids</taxon>
        <taxon>Genisteae</taxon>
        <taxon>Lupinus</taxon>
    </lineage>
</organism>
<gene>
    <name evidence="1" type="ORF">TanjilG_00943</name>
</gene>
<reference evidence="1 2" key="1">
    <citation type="journal article" date="2017" name="Plant Biotechnol. J.">
        <title>A comprehensive draft genome sequence for lupin (Lupinus angustifolius), an emerging health food: insights into plant-microbe interactions and legume evolution.</title>
        <authorList>
            <person name="Hane J.K."/>
            <person name="Ming Y."/>
            <person name="Kamphuis L.G."/>
            <person name="Nelson M.N."/>
            <person name="Garg G."/>
            <person name="Atkins C.A."/>
            <person name="Bayer P.E."/>
            <person name="Bravo A."/>
            <person name="Bringans S."/>
            <person name="Cannon S."/>
            <person name="Edwards D."/>
            <person name="Foley R."/>
            <person name="Gao L.L."/>
            <person name="Harrison M.J."/>
            <person name="Huang W."/>
            <person name="Hurgobin B."/>
            <person name="Li S."/>
            <person name="Liu C.W."/>
            <person name="McGrath A."/>
            <person name="Morahan G."/>
            <person name="Murray J."/>
            <person name="Weller J."/>
            <person name="Jian J."/>
            <person name="Singh K.B."/>
        </authorList>
    </citation>
    <scope>NUCLEOTIDE SEQUENCE [LARGE SCALE GENOMIC DNA]</scope>
    <source>
        <strain evidence="2">cv. Tanjil</strain>
        <tissue evidence="1">Whole plant</tissue>
    </source>
</reference>
<keyword evidence="2" id="KW-1185">Reference proteome</keyword>